<keyword evidence="2" id="KW-0472">Membrane</keyword>
<keyword evidence="2" id="KW-1133">Transmembrane helix</keyword>
<dbReference type="AlphaFoldDB" id="A0A8T2N6A4"/>
<dbReference type="EMBL" id="JAFBMS010000118">
    <property type="protein sequence ID" value="KAG9335524.1"/>
    <property type="molecule type" value="Genomic_DNA"/>
</dbReference>
<keyword evidence="2" id="KW-0812">Transmembrane</keyword>
<dbReference type="Proteomes" id="UP000824540">
    <property type="component" value="Unassembled WGS sequence"/>
</dbReference>
<sequence length="582" mass="63442">MVCENEAGTKGREEKSKRERDCGITIPACTLPALALRLISSKVNGVYLWREHAILQCALLSPLFSRIKNERSVILCGLCCRLCWSLFSSVQFRCELVSQYSAGVCWFLCVVQVFAGLTVHTVQVCAGLSLLLQVCAGLFCAVQYRCERVCPYYCRCELVSLCSTGVSLSVPTTTVQVFAGLTVQFRCVLVSQYSSGVSWSLRTVQVCAGLFCAVQVCAGLSVLYRCERVWPYYCRCVLVSLCSTGVSWFLCAVQVFAGLTVQFRCLLVSQYSSGVSWSLSTVQVFAGLTVHTVQVCAGLSLLLQVCAGLFCAVQVCAGLFCAVQVCASLSVQYRCVLVSLCSTGVSLSVPTTAVQFRCELVSVQYRCVLYRCVLVSQYSSGVSWSLSTVQVCAGLFCAVQVCASLSVQYRCVLVSLCSTGVSLSVPTTAVQFRCELVSVQYRCVLVSLCSTGYRCVLVSQYSSGVSWSLCTVQYRCELVSLHNTVQVCAGLSVQYRCELASLYSTARSVHTDREFRPRWAELRRDANEEAELQGDVGGCRSRGDSRTTTRTCCTAAEIQSTANRASERGTAKKSKRGGETTI</sequence>
<keyword evidence="4" id="KW-1185">Reference proteome</keyword>
<comment type="caution">
    <text evidence="3">The sequence shown here is derived from an EMBL/GenBank/DDBJ whole genome shotgun (WGS) entry which is preliminary data.</text>
</comment>
<evidence type="ECO:0000256" key="1">
    <source>
        <dbReference type="SAM" id="MobiDB-lite"/>
    </source>
</evidence>
<name>A0A8T2N6A4_9TELE</name>
<feature type="transmembrane region" description="Helical" evidence="2">
    <location>
        <begin position="236"/>
        <end position="257"/>
    </location>
</feature>
<evidence type="ECO:0000313" key="3">
    <source>
        <dbReference type="EMBL" id="KAG9335524.1"/>
    </source>
</evidence>
<protein>
    <submittedName>
        <fullName evidence="3">Uncharacterized protein</fullName>
    </submittedName>
</protein>
<organism evidence="3 4">
    <name type="scientific">Albula glossodonta</name>
    <name type="common">roundjaw bonefish</name>
    <dbReference type="NCBI Taxonomy" id="121402"/>
    <lineage>
        <taxon>Eukaryota</taxon>
        <taxon>Metazoa</taxon>
        <taxon>Chordata</taxon>
        <taxon>Craniata</taxon>
        <taxon>Vertebrata</taxon>
        <taxon>Euteleostomi</taxon>
        <taxon>Actinopterygii</taxon>
        <taxon>Neopterygii</taxon>
        <taxon>Teleostei</taxon>
        <taxon>Albuliformes</taxon>
        <taxon>Albulidae</taxon>
        <taxon>Albula</taxon>
    </lineage>
</organism>
<accession>A0A8T2N6A4</accession>
<evidence type="ECO:0000256" key="2">
    <source>
        <dbReference type="SAM" id="Phobius"/>
    </source>
</evidence>
<feature type="transmembrane region" description="Helical" evidence="2">
    <location>
        <begin position="98"/>
        <end position="117"/>
    </location>
</feature>
<reference evidence="3" key="1">
    <citation type="thesis" date="2021" institute="BYU ScholarsArchive" country="Provo, UT, USA">
        <title>Applications of and Algorithms for Genome Assembly and Genomic Analyses with an Emphasis on Marine Teleosts.</title>
        <authorList>
            <person name="Pickett B.D."/>
        </authorList>
    </citation>
    <scope>NUCLEOTIDE SEQUENCE</scope>
    <source>
        <strain evidence="3">HI-2016</strain>
    </source>
</reference>
<proteinExistence type="predicted"/>
<feature type="transmembrane region" description="Helical" evidence="2">
    <location>
        <begin position="203"/>
        <end position="224"/>
    </location>
</feature>
<dbReference type="OrthoDB" id="8960888at2759"/>
<gene>
    <name evidence="3" type="ORF">JZ751_004551</name>
</gene>
<feature type="region of interest" description="Disordered" evidence="1">
    <location>
        <begin position="560"/>
        <end position="582"/>
    </location>
</feature>
<evidence type="ECO:0000313" key="4">
    <source>
        <dbReference type="Proteomes" id="UP000824540"/>
    </source>
</evidence>